<evidence type="ECO:0000313" key="2">
    <source>
        <dbReference type="EMBL" id="CAE0247356.1"/>
    </source>
</evidence>
<feature type="region of interest" description="Disordered" evidence="1">
    <location>
        <begin position="164"/>
        <end position="244"/>
    </location>
</feature>
<gene>
    <name evidence="2" type="ORF">PBIL07802_LOCUS9547</name>
</gene>
<organism evidence="2">
    <name type="scientific">Palpitomonas bilix</name>
    <dbReference type="NCBI Taxonomy" id="652834"/>
    <lineage>
        <taxon>Eukaryota</taxon>
        <taxon>Eukaryota incertae sedis</taxon>
    </lineage>
</organism>
<feature type="compositionally biased region" description="Acidic residues" evidence="1">
    <location>
        <begin position="188"/>
        <end position="198"/>
    </location>
</feature>
<evidence type="ECO:0000256" key="1">
    <source>
        <dbReference type="SAM" id="MobiDB-lite"/>
    </source>
</evidence>
<proteinExistence type="predicted"/>
<accession>A0A7S3D5U3</accession>
<sequence>MQKVFSTFLQQIFDVLTGLVPSAVWRMFSGKRARKGESDVEMDSSEEEFVTEFYGKVDRLLDAKAPDELSDWEKQRKRWRQCLPFWTKDSQRIKMRRRAMQLDFFTVEKYISSKEDFPKAIPLISVVETLSQIWGESSDDDDFGIDPQAALEAYHNYRQMNSESIEGAEGEGEGEGYEEGEMDRGEGEGEGGEGDELTPADFERLKKMGQSLEGTGGGLGEWEGSEDEGEERDSLRDSVGEEQV</sequence>
<reference evidence="2" key="1">
    <citation type="submission" date="2021-01" db="EMBL/GenBank/DDBJ databases">
        <authorList>
            <person name="Corre E."/>
            <person name="Pelletier E."/>
            <person name="Niang G."/>
            <person name="Scheremetjew M."/>
            <person name="Finn R."/>
            <person name="Kale V."/>
            <person name="Holt S."/>
            <person name="Cochrane G."/>
            <person name="Meng A."/>
            <person name="Brown T."/>
            <person name="Cohen L."/>
        </authorList>
    </citation>
    <scope>NUCLEOTIDE SEQUENCE</scope>
    <source>
        <strain evidence="2">NIES-2562</strain>
    </source>
</reference>
<protein>
    <submittedName>
        <fullName evidence="2">Uncharacterized protein</fullName>
    </submittedName>
</protein>
<dbReference type="EMBL" id="HBIB01014789">
    <property type="protein sequence ID" value="CAE0247356.1"/>
    <property type="molecule type" value="Transcribed_RNA"/>
</dbReference>
<feature type="compositionally biased region" description="Acidic residues" evidence="1">
    <location>
        <begin position="166"/>
        <end position="181"/>
    </location>
</feature>
<name>A0A7S3D5U3_9EUKA</name>
<dbReference type="AlphaFoldDB" id="A0A7S3D5U3"/>
<feature type="compositionally biased region" description="Basic and acidic residues" evidence="1">
    <location>
        <begin position="232"/>
        <end position="244"/>
    </location>
</feature>